<dbReference type="EMBL" id="QGKX02001621">
    <property type="protein sequence ID" value="KAF3502692.1"/>
    <property type="molecule type" value="Genomic_DNA"/>
</dbReference>
<name>A0A8S9NF49_BRACR</name>
<feature type="compositionally biased region" description="Low complexity" evidence="1">
    <location>
        <begin position="192"/>
        <end position="221"/>
    </location>
</feature>
<protein>
    <submittedName>
        <fullName evidence="2">Uncharacterized protein</fullName>
    </submittedName>
</protein>
<dbReference type="AlphaFoldDB" id="A0A8S9NF49"/>
<comment type="caution">
    <text evidence="2">The sequence shown here is derived from an EMBL/GenBank/DDBJ whole genome shotgun (WGS) entry which is preliminary data.</text>
</comment>
<sequence length="221" mass="24370">MDESVTGFEHAGRCEVLVTSGCAMDGSVAGFNQMILIFHLDISGSDFGRPMRSLLRSLLKYNALEDFLEVFQTTSKKSSDGFFQIWKTSGLEDFQMTSRRLPGSLPDEAKAKIQSAAVSRTSAPPELKMHIRGEGPHTFENIEYHMVIDEAKTDTQGHHLWTWQCATVKRSLDMEMQPQASNSSASTAQPTQAQRQSQSYSQAQPQGQGQAPFSGSVSSSR</sequence>
<reference evidence="2" key="1">
    <citation type="submission" date="2019-12" db="EMBL/GenBank/DDBJ databases">
        <title>Genome sequencing and annotation of Brassica cretica.</title>
        <authorList>
            <person name="Studholme D.J."/>
            <person name="Sarris P."/>
        </authorList>
    </citation>
    <scope>NUCLEOTIDE SEQUENCE</scope>
    <source>
        <strain evidence="2">PFS-109/04</strain>
        <tissue evidence="2">Leaf</tissue>
    </source>
</reference>
<evidence type="ECO:0000313" key="2">
    <source>
        <dbReference type="EMBL" id="KAF3502692.1"/>
    </source>
</evidence>
<evidence type="ECO:0000256" key="1">
    <source>
        <dbReference type="SAM" id="MobiDB-lite"/>
    </source>
</evidence>
<organism evidence="2 3">
    <name type="scientific">Brassica cretica</name>
    <name type="common">Mustard</name>
    <dbReference type="NCBI Taxonomy" id="69181"/>
    <lineage>
        <taxon>Eukaryota</taxon>
        <taxon>Viridiplantae</taxon>
        <taxon>Streptophyta</taxon>
        <taxon>Embryophyta</taxon>
        <taxon>Tracheophyta</taxon>
        <taxon>Spermatophyta</taxon>
        <taxon>Magnoliopsida</taxon>
        <taxon>eudicotyledons</taxon>
        <taxon>Gunneridae</taxon>
        <taxon>Pentapetalae</taxon>
        <taxon>rosids</taxon>
        <taxon>malvids</taxon>
        <taxon>Brassicales</taxon>
        <taxon>Brassicaceae</taxon>
        <taxon>Brassiceae</taxon>
        <taxon>Brassica</taxon>
    </lineage>
</organism>
<gene>
    <name evidence="2" type="ORF">F2Q69_00042104</name>
</gene>
<feature type="compositionally biased region" description="Polar residues" evidence="1">
    <location>
        <begin position="178"/>
        <end position="191"/>
    </location>
</feature>
<feature type="region of interest" description="Disordered" evidence="1">
    <location>
        <begin position="177"/>
        <end position="221"/>
    </location>
</feature>
<proteinExistence type="predicted"/>
<evidence type="ECO:0000313" key="3">
    <source>
        <dbReference type="Proteomes" id="UP000712600"/>
    </source>
</evidence>
<dbReference type="Proteomes" id="UP000712600">
    <property type="component" value="Unassembled WGS sequence"/>
</dbReference>
<accession>A0A8S9NF49</accession>